<dbReference type="CDD" id="cd06530">
    <property type="entry name" value="S26_SPase_I"/>
    <property type="match status" value="1"/>
</dbReference>
<dbReference type="InterPro" id="IPR019756">
    <property type="entry name" value="Pept_S26A_signal_pept_1_Ser-AS"/>
</dbReference>
<reference evidence="7 8" key="1">
    <citation type="journal article" date="2018" name="Gigascience">
        <title>Genomes of trombidid mites reveal novel predicted allergens and laterally-transferred genes associated with secondary metabolism.</title>
        <authorList>
            <person name="Dong X."/>
            <person name="Chaisiri K."/>
            <person name="Xia D."/>
            <person name="Armstrong S.D."/>
            <person name="Fang Y."/>
            <person name="Donnelly M.J."/>
            <person name="Kadowaki T."/>
            <person name="McGarry J.W."/>
            <person name="Darby A.C."/>
            <person name="Makepeace B.L."/>
        </authorList>
    </citation>
    <scope>NUCLEOTIDE SEQUENCE [LARGE SCALE GENOMIC DNA]</scope>
    <source>
        <strain evidence="7">UoL-WK</strain>
    </source>
</reference>
<evidence type="ECO:0000313" key="8">
    <source>
        <dbReference type="Proteomes" id="UP000285301"/>
    </source>
</evidence>
<organism evidence="7 8">
    <name type="scientific">Dinothrombium tinctorium</name>
    <dbReference type="NCBI Taxonomy" id="1965070"/>
    <lineage>
        <taxon>Eukaryota</taxon>
        <taxon>Metazoa</taxon>
        <taxon>Ecdysozoa</taxon>
        <taxon>Arthropoda</taxon>
        <taxon>Chelicerata</taxon>
        <taxon>Arachnida</taxon>
        <taxon>Acari</taxon>
        <taxon>Acariformes</taxon>
        <taxon>Trombidiformes</taxon>
        <taxon>Prostigmata</taxon>
        <taxon>Anystina</taxon>
        <taxon>Parasitengona</taxon>
        <taxon>Trombidioidea</taxon>
        <taxon>Trombidiidae</taxon>
        <taxon>Dinothrombium</taxon>
    </lineage>
</organism>
<keyword evidence="5" id="KW-1133">Transmembrane helix</keyword>
<keyword evidence="4" id="KW-0378">Hydrolase</keyword>
<dbReference type="InterPro" id="IPR019533">
    <property type="entry name" value="Peptidase_S26"/>
</dbReference>
<evidence type="ECO:0000256" key="2">
    <source>
        <dbReference type="ARBA" id="ARBA00022670"/>
    </source>
</evidence>
<dbReference type="GO" id="GO:0004252">
    <property type="term" value="F:serine-type endopeptidase activity"/>
    <property type="evidence" value="ECO:0007669"/>
    <property type="project" value="InterPro"/>
</dbReference>
<dbReference type="GO" id="GO:0006465">
    <property type="term" value="P:signal peptide processing"/>
    <property type="evidence" value="ECO:0007669"/>
    <property type="project" value="InterPro"/>
</dbReference>
<evidence type="ECO:0000256" key="4">
    <source>
        <dbReference type="ARBA" id="ARBA00022801"/>
    </source>
</evidence>
<comment type="subcellular location">
    <subcellularLocation>
        <location evidence="1">Membrane</location>
        <topology evidence="1">Single-pass membrane protein</topology>
    </subcellularLocation>
</comment>
<dbReference type="OrthoDB" id="9996127at2759"/>
<keyword evidence="2 7" id="KW-0645">Protease</keyword>
<dbReference type="SUPFAM" id="SSF51306">
    <property type="entry name" value="LexA/Signal peptidase"/>
    <property type="match status" value="1"/>
</dbReference>
<gene>
    <name evidence="7" type="ORF">B4U79_08875</name>
</gene>
<evidence type="ECO:0000256" key="3">
    <source>
        <dbReference type="ARBA" id="ARBA00022692"/>
    </source>
</evidence>
<evidence type="ECO:0000313" key="7">
    <source>
        <dbReference type="EMBL" id="RWS17329.1"/>
    </source>
</evidence>
<dbReference type="AlphaFoldDB" id="A0A3S3SML7"/>
<name>A0A3S3SML7_9ACAR</name>
<dbReference type="InterPro" id="IPR037730">
    <property type="entry name" value="IMP2"/>
</dbReference>
<dbReference type="PANTHER" id="PTHR46041:SF2">
    <property type="entry name" value="MITOCHONDRIAL INNER MEMBRANE PROTEASE SUBUNIT 2"/>
    <property type="match status" value="1"/>
</dbReference>
<evidence type="ECO:0000256" key="5">
    <source>
        <dbReference type="ARBA" id="ARBA00022989"/>
    </source>
</evidence>
<keyword evidence="6" id="KW-0472">Membrane</keyword>
<keyword evidence="3" id="KW-0812">Transmembrane</keyword>
<dbReference type="EMBL" id="NCKU01000095">
    <property type="protein sequence ID" value="RWS17329.1"/>
    <property type="molecule type" value="Genomic_DNA"/>
</dbReference>
<evidence type="ECO:0000256" key="6">
    <source>
        <dbReference type="ARBA" id="ARBA00023136"/>
    </source>
</evidence>
<accession>A0A3S3SML7</accession>
<evidence type="ECO:0000256" key="1">
    <source>
        <dbReference type="ARBA" id="ARBA00004167"/>
    </source>
</evidence>
<proteinExistence type="predicted"/>
<protein>
    <submittedName>
        <fullName evidence="7">Mitochondrial inner membrane protease subunit 2-like isoform X1</fullName>
    </submittedName>
</protein>
<dbReference type="Proteomes" id="UP000285301">
    <property type="component" value="Unassembled WGS sequence"/>
</dbReference>
<sequence length="75" mass="8504">MWKGPLKRLLNIRLLDIPIIVYIFNNVGSVAKVEGESMQPTLNPDGKRGNSDYVFLNKWSVREFNVSRGQVVALT</sequence>
<keyword evidence="8" id="KW-1185">Reference proteome</keyword>
<dbReference type="PROSITE" id="PS00501">
    <property type="entry name" value="SPASE_I_1"/>
    <property type="match status" value="1"/>
</dbReference>
<comment type="caution">
    <text evidence="7">The sequence shown here is derived from an EMBL/GenBank/DDBJ whole genome shotgun (WGS) entry which is preliminary data.</text>
</comment>
<dbReference type="GO" id="GO:0006627">
    <property type="term" value="P:protein processing involved in protein targeting to mitochondrion"/>
    <property type="evidence" value="ECO:0007669"/>
    <property type="project" value="InterPro"/>
</dbReference>
<dbReference type="GO" id="GO:0042720">
    <property type="term" value="C:mitochondrial inner membrane peptidase complex"/>
    <property type="evidence" value="ECO:0007669"/>
    <property type="project" value="InterPro"/>
</dbReference>
<dbReference type="STRING" id="1965070.A0A3S3SML7"/>
<dbReference type="PANTHER" id="PTHR46041">
    <property type="entry name" value="MITOCHONDRIAL INNER MEMBRANE PROTEASE SUBUNIT 2"/>
    <property type="match status" value="1"/>
</dbReference>
<dbReference type="InterPro" id="IPR036286">
    <property type="entry name" value="LexA/Signal_pep-like_sf"/>
</dbReference>